<protein>
    <recommendedName>
        <fullName evidence="1">non-specific serine/threonine protein kinase</fullName>
        <ecNumber evidence="1">2.7.11.1</ecNumber>
    </recommendedName>
</protein>
<keyword evidence="2 10" id="KW-0723">Serine/threonine-protein kinase</keyword>
<dbReference type="InterPro" id="IPR011009">
    <property type="entry name" value="Kinase-like_dom_sf"/>
</dbReference>
<feature type="compositionally biased region" description="Basic and acidic residues" evidence="11">
    <location>
        <begin position="423"/>
        <end position="432"/>
    </location>
</feature>
<feature type="binding site" evidence="9">
    <location>
        <position position="161"/>
    </location>
    <ligand>
        <name>ATP</name>
        <dbReference type="ChEBI" id="CHEBI:30616"/>
    </ligand>
</feature>
<dbReference type="EC" id="2.7.11.1" evidence="1"/>
<dbReference type="GO" id="GO:0004674">
    <property type="term" value="F:protein serine/threonine kinase activity"/>
    <property type="evidence" value="ECO:0007669"/>
    <property type="project" value="UniProtKB-KW"/>
</dbReference>
<dbReference type="InterPro" id="IPR001245">
    <property type="entry name" value="Ser-Thr/Tyr_kinase_cat_dom"/>
</dbReference>
<feature type="compositionally biased region" description="Polar residues" evidence="11">
    <location>
        <begin position="1"/>
        <end position="12"/>
    </location>
</feature>
<dbReference type="Gene3D" id="3.30.200.20">
    <property type="entry name" value="Phosphorylase Kinase, domain 1"/>
    <property type="match status" value="1"/>
</dbReference>
<dbReference type="InterPro" id="IPR017441">
    <property type="entry name" value="Protein_kinase_ATP_BS"/>
</dbReference>
<evidence type="ECO:0000313" key="14">
    <source>
        <dbReference type="Proteomes" id="UP001157006"/>
    </source>
</evidence>
<evidence type="ECO:0000256" key="6">
    <source>
        <dbReference type="ARBA" id="ARBA00022840"/>
    </source>
</evidence>
<dbReference type="Proteomes" id="UP001157006">
    <property type="component" value="Chromosome 2"/>
</dbReference>
<evidence type="ECO:0000259" key="12">
    <source>
        <dbReference type="PROSITE" id="PS50011"/>
    </source>
</evidence>
<evidence type="ECO:0000256" key="1">
    <source>
        <dbReference type="ARBA" id="ARBA00012513"/>
    </source>
</evidence>
<sequence length="453" mass="50996">MKKPSSPSLHQSNQRKKNTGNGINRHNPKNDDYGSMTNFKYFVKKISGLFTLILSGKSKTSSEGVEYDNRKNNKVRGVSSSATDVSSEGSKSSSKWKASHPSTPTSTSSNQIGIGNFSFEELYKATGKFSPDNKIGEGAFGIVYKGRLYDGTLVAVKCARKDVQKKHLAEFKNEINTLSKIEHLNLVKWHGYLEHGDEKIIVIEYVNNGTLREHLDGVRGNGLEIGERLDVAIDVAHAVTYLHMYTDHPIIHRDIKASNILITDSLRAKVADFGFARLASEDPNATHISTQVKGTAGYLDPDYMRTRQLSEKSDVYSFGVLLVEMMTGRYPVEPKKPLNERVTIKWAMQLLKQGEEVIAMDPRLRRSSASNKAVQKVLKLAFQCLAPVRRSRPSMKNCAEVLWEIRKEFRDKVFSRPPPASHHSADFPQKDSRKNRRKTFGIEDDKKYKFVSA</sequence>
<evidence type="ECO:0000256" key="11">
    <source>
        <dbReference type="SAM" id="MobiDB-lite"/>
    </source>
</evidence>
<evidence type="ECO:0000256" key="8">
    <source>
        <dbReference type="ARBA" id="ARBA00048679"/>
    </source>
</evidence>
<comment type="catalytic activity">
    <reaction evidence="7">
        <text>L-threonyl-[protein] + ATP = O-phospho-L-threonyl-[protein] + ADP + H(+)</text>
        <dbReference type="Rhea" id="RHEA:46608"/>
        <dbReference type="Rhea" id="RHEA-COMP:11060"/>
        <dbReference type="Rhea" id="RHEA-COMP:11605"/>
        <dbReference type="ChEBI" id="CHEBI:15378"/>
        <dbReference type="ChEBI" id="CHEBI:30013"/>
        <dbReference type="ChEBI" id="CHEBI:30616"/>
        <dbReference type="ChEBI" id="CHEBI:61977"/>
        <dbReference type="ChEBI" id="CHEBI:456216"/>
        <dbReference type="EC" id="2.7.11.1"/>
    </reaction>
</comment>
<dbReference type="PROSITE" id="PS50011">
    <property type="entry name" value="PROTEIN_KINASE_DOM"/>
    <property type="match status" value="1"/>
</dbReference>
<evidence type="ECO:0000313" key="13">
    <source>
        <dbReference type="EMBL" id="CAI8596823.1"/>
    </source>
</evidence>
<evidence type="ECO:0000256" key="3">
    <source>
        <dbReference type="ARBA" id="ARBA00022679"/>
    </source>
</evidence>
<dbReference type="InterPro" id="IPR008271">
    <property type="entry name" value="Ser/Thr_kinase_AS"/>
</dbReference>
<dbReference type="AlphaFoldDB" id="A0AAV0ZI13"/>
<dbReference type="EMBL" id="OX451737">
    <property type="protein sequence ID" value="CAI8596823.1"/>
    <property type="molecule type" value="Genomic_DNA"/>
</dbReference>
<evidence type="ECO:0000256" key="10">
    <source>
        <dbReference type="RuleBase" id="RU000304"/>
    </source>
</evidence>
<comment type="similarity">
    <text evidence="10">Belongs to the protein kinase superfamily.</text>
</comment>
<dbReference type="PANTHER" id="PTHR47989:SF71">
    <property type="entry name" value="PROTEIN KINASE DOMAIN-CONTAINING PROTEIN"/>
    <property type="match status" value="1"/>
</dbReference>
<organism evidence="13 14">
    <name type="scientific">Vicia faba</name>
    <name type="common">Broad bean</name>
    <name type="synonym">Faba vulgaris</name>
    <dbReference type="NCBI Taxonomy" id="3906"/>
    <lineage>
        <taxon>Eukaryota</taxon>
        <taxon>Viridiplantae</taxon>
        <taxon>Streptophyta</taxon>
        <taxon>Embryophyta</taxon>
        <taxon>Tracheophyta</taxon>
        <taxon>Spermatophyta</taxon>
        <taxon>Magnoliopsida</taxon>
        <taxon>eudicotyledons</taxon>
        <taxon>Gunneridae</taxon>
        <taxon>Pentapetalae</taxon>
        <taxon>rosids</taxon>
        <taxon>fabids</taxon>
        <taxon>Fabales</taxon>
        <taxon>Fabaceae</taxon>
        <taxon>Papilionoideae</taxon>
        <taxon>50 kb inversion clade</taxon>
        <taxon>NPAAA clade</taxon>
        <taxon>Hologalegina</taxon>
        <taxon>IRL clade</taxon>
        <taxon>Fabeae</taxon>
        <taxon>Vicia</taxon>
    </lineage>
</organism>
<dbReference type="Pfam" id="PF07714">
    <property type="entry name" value="PK_Tyr_Ser-Thr"/>
    <property type="match status" value="1"/>
</dbReference>
<dbReference type="FunFam" id="1.10.510.10:FF:000300">
    <property type="entry name" value="Calmodulin-binding receptor-like cytoplasmic kinase 3"/>
    <property type="match status" value="1"/>
</dbReference>
<evidence type="ECO:0000256" key="4">
    <source>
        <dbReference type="ARBA" id="ARBA00022741"/>
    </source>
</evidence>
<name>A0AAV0ZI13_VICFA</name>
<dbReference type="PANTHER" id="PTHR47989">
    <property type="entry name" value="OS01G0750732 PROTEIN"/>
    <property type="match status" value="1"/>
</dbReference>
<dbReference type="SUPFAM" id="SSF56112">
    <property type="entry name" value="Protein kinase-like (PK-like)"/>
    <property type="match status" value="1"/>
</dbReference>
<keyword evidence="4 9" id="KW-0547">Nucleotide-binding</keyword>
<feature type="region of interest" description="Disordered" evidence="11">
    <location>
        <begin position="61"/>
        <end position="112"/>
    </location>
</feature>
<dbReference type="GO" id="GO:0005524">
    <property type="term" value="F:ATP binding"/>
    <property type="evidence" value="ECO:0007669"/>
    <property type="project" value="UniProtKB-UniRule"/>
</dbReference>
<feature type="compositionally biased region" description="Basic and acidic residues" evidence="11">
    <location>
        <begin position="440"/>
        <end position="453"/>
    </location>
</feature>
<accession>A0AAV0ZI13</accession>
<proteinExistence type="inferred from homology"/>
<feature type="region of interest" description="Disordered" evidence="11">
    <location>
        <begin position="1"/>
        <end position="35"/>
    </location>
</feature>
<keyword evidence="3" id="KW-0808">Transferase</keyword>
<evidence type="ECO:0000256" key="7">
    <source>
        <dbReference type="ARBA" id="ARBA00047899"/>
    </source>
</evidence>
<reference evidence="13 14" key="1">
    <citation type="submission" date="2023-01" db="EMBL/GenBank/DDBJ databases">
        <authorList>
            <person name="Kreplak J."/>
        </authorList>
    </citation>
    <scope>NUCLEOTIDE SEQUENCE [LARGE SCALE GENOMIC DNA]</scope>
</reference>
<keyword evidence="6 9" id="KW-0067">ATP-binding</keyword>
<feature type="domain" description="Protein kinase" evidence="12">
    <location>
        <begin position="129"/>
        <end position="410"/>
    </location>
</feature>
<gene>
    <name evidence="13" type="ORF">VFH_II052920</name>
</gene>
<dbReference type="InterPro" id="IPR000719">
    <property type="entry name" value="Prot_kinase_dom"/>
</dbReference>
<dbReference type="Gene3D" id="1.10.510.10">
    <property type="entry name" value="Transferase(Phosphotransferase) domain 1"/>
    <property type="match status" value="1"/>
</dbReference>
<keyword evidence="5" id="KW-0418">Kinase</keyword>
<dbReference type="PROSITE" id="PS00108">
    <property type="entry name" value="PROTEIN_KINASE_ST"/>
    <property type="match status" value="1"/>
</dbReference>
<feature type="region of interest" description="Disordered" evidence="11">
    <location>
        <begin position="414"/>
        <end position="453"/>
    </location>
</feature>
<feature type="compositionally biased region" description="Low complexity" evidence="11">
    <location>
        <begin position="86"/>
        <end position="109"/>
    </location>
</feature>
<dbReference type="PROSITE" id="PS00107">
    <property type="entry name" value="PROTEIN_KINASE_ATP"/>
    <property type="match status" value="1"/>
</dbReference>
<evidence type="ECO:0000256" key="9">
    <source>
        <dbReference type="PROSITE-ProRule" id="PRU10141"/>
    </source>
</evidence>
<evidence type="ECO:0000256" key="5">
    <source>
        <dbReference type="ARBA" id="ARBA00022777"/>
    </source>
</evidence>
<comment type="catalytic activity">
    <reaction evidence="8">
        <text>L-seryl-[protein] + ATP = O-phospho-L-seryl-[protein] + ADP + H(+)</text>
        <dbReference type="Rhea" id="RHEA:17989"/>
        <dbReference type="Rhea" id="RHEA-COMP:9863"/>
        <dbReference type="Rhea" id="RHEA-COMP:11604"/>
        <dbReference type="ChEBI" id="CHEBI:15378"/>
        <dbReference type="ChEBI" id="CHEBI:29999"/>
        <dbReference type="ChEBI" id="CHEBI:30616"/>
        <dbReference type="ChEBI" id="CHEBI:83421"/>
        <dbReference type="ChEBI" id="CHEBI:456216"/>
        <dbReference type="EC" id="2.7.11.1"/>
    </reaction>
</comment>
<evidence type="ECO:0000256" key="2">
    <source>
        <dbReference type="ARBA" id="ARBA00022527"/>
    </source>
</evidence>
<keyword evidence="14" id="KW-1185">Reference proteome</keyword>
<dbReference type="SMART" id="SM00220">
    <property type="entry name" value="S_TKc"/>
    <property type="match status" value="1"/>
</dbReference>